<sequence>MEQESAFEEFDLKNNFTRRRDLLPVWIKIFIWLFLIGGTTAAILLISGSFLTNVSLSIYGIQANHPYTIPGLIICALLILKGIVAYGLWFEQEWAPKAAIIDAIVGIASCTIMMVIIPFVSSTISFTLRLELIPLYYYLIKMRQIEKSWISI</sequence>
<keyword evidence="1" id="KW-0472">Membrane</keyword>
<feature type="transmembrane region" description="Helical" evidence="1">
    <location>
        <begin position="98"/>
        <end position="117"/>
    </location>
</feature>
<feature type="transmembrane region" description="Helical" evidence="1">
    <location>
        <begin position="67"/>
        <end position="89"/>
    </location>
</feature>
<comment type="caution">
    <text evidence="2">The sequence shown here is derived from an EMBL/GenBank/DDBJ whole genome shotgun (WGS) entry which is preliminary data.</text>
</comment>
<evidence type="ECO:0000256" key="1">
    <source>
        <dbReference type="SAM" id="Phobius"/>
    </source>
</evidence>
<dbReference type="Proteomes" id="UP000628669">
    <property type="component" value="Unassembled WGS sequence"/>
</dbReference>
<protein>
    <submittedName>
        <fullName evidence="2">Uncharacterized protein</fullName>
    </submittedName>
</protein>
<keyword evidence="3" id="KW-1185">Reference proteome</keyword>
<keyword evidence="1" id="KW-0812">Transmembrane</keyword>
<gene>
    <name evidence="2" type="ORF">JHL15_14180</name>
</gene>
<feature type="transmembrane region" description="Helical" evidence="1">
    <location>
        <begin position="25"/>
        <end position="47"/>
    </location>
</feature>
<proteinExistence type="predicted"/>
<keyword evidence="1" id="KW-1133">Transmembrane helix</keyword>
<accession>A0ABS1FWU3</accession>
<dbReference type="EMBL" id="JAENHK010000010">
    <property type="protein sequence ID" value="MBK1896912.1"/>
    <property type="molecule type" value="Genomic_DNA"/>
</dbReference>
<evidence type="ECO:0000313" key="3">
    <source>
        <dbReference type="Proteomes" id="UP000628669"/>
    </source>
</evidence>
<evidence type="ECO:0000313" key="2">
    <source>
        <dbReference type="EMBL" id="MBK1896912.1"/>
    </source>
</evidence>
<name>A0ABS1FWU3_9FLAO</name>
<reference evidence="3" key="1">
    <citation type="submission" date="2021-01" db="EMBL/GenBank/DDBJ databases">
        <title>Genome public.</title>
        <authorList>
            <person name="Liu C."/>
            <person name="Sun Q."/>
        </authorList>
    </citation>
    <scope>NUCLEOTIDE SEQUENCE [LARGE SCALE GENOMIC DNA]</scope>
    <source>
        <strain evidence="3">YIM B02567</strain>
    </source>
</reference>
<organism evidence="2 3">
    <name type="scientific">Chryseobacterium paridis</name>
    <dbReference type="NCBI Taxonomy" id="2800328"/>
    <lineage>
        <taxon>Bacteria</taxon>
        <taxon>Pseudomonadati</taxon>
        <taxon>Bacteroidota</taxon>
        <taxon>Flavobacteriia</taxon>
        <taxon>Flavobacteriales</taxon>
        <taxon>Weeksellaceae</taxon>
        <taxon>Chryseobacterium group</taxon>
        <taxon>Chryseobacterium</taxon>
    </lineage>
</organism>